<evidence type="ECO:0000259" key="5">
    <source>
        <dbReference type="Pfam" id="PF02055"/>
    </source>
</evidence>
<organism evidence="7 8">
    <name type="scientific">Telluria antibiotica</name>
    <dbReference type="NCBI Taxonomy" id="2717319"/>
    <lineage>
        <taxon>Bacteria</taxon>
        <taxon>Pseudomonadati</taxon>
        <taxon>Pseudomonadota</taxon>
        <taxon>Betaproteobacteria</taxon>
        <taxon>Burkholderiales</taxon>
        <taxon>Oxalobacteraceae</taxon>
        <taxon>Telluria group</taxon>
        <taxon>Telluria</taxon>
    </lineage>
</organism>
<protein>
    <submittedName>
        <fullName evidence="7">Glycoside hydrolase family 30 protein</fullName>
    </submittedName>
</protein>
<keyword evidence="3 4" id="KW-0378">Hydrolase</keyword>
<evidence type="ECO:0000256" key="4">
    <source>
        <dbReference type="RuleBase" id="RU361188"/>
    </source>
</evidence>
<evidence type="ECO:0000256" key="1">
    <source>
        <dbReference type="ARBA" id="ARBA00005382"/>
    </source>
</evidence>
<keyword evidence="2" id="KW-0732">Signal</keyword>
<dbReference type="InterPro" id="IPR033452">
    <property type="entry name" value="GH30_C"/>
</dbReference>
<reference evidence="7 8" key="1">
    <citation type="submission" date="2020-03" db="EMBL/GenBank/DDBJ databases">
        <title>Genome sequence of strain Massilia sp. TW-1.</title>
        <authorList>
            <person name="Chaudhary D.K."/>
        </authorList>
    </citation>
    <scope>NUCLEOTIDE SEQUENCE [LARGE SCALE GENOMIC DNA]</scope>
    <source>
        <strain evidence="7 8">TW-1</strain>
    </source>
</reference>
<dbReference type="Pfam" id="PF02055">
    <property type="entry name" value="Glyco_hydro_30"/>
    <property type="match status" value="1"/>
</dbReference>
<evidence type="ECO:0000259" key="6">
    <source>
        <dbReference type="Pfam" id="PF17189"/>
    </source>
</evidence>
<feature type="domain" description="Glycosyl hydrolase family 30 TIM-barrel" evidence="5">
    <location>
        <begin position="82"/>
        <end position="422"/>
    </location>
</feature>
<dbReference type="Gene3D" id="2.60.40.1180">
    <property type="entry name" value="Golgi alpha-mannosidase II"/>
    <property type="match status" value="1"/>
</dbReference>
<dbReference type="Gene3D" id="3.20.20.80">
    <property type="entry name" value="Glycosidases"/>
    <property type="match status" value="1"/>
</dbReference>
<evidence type="ECO:0000256" key="3">
    <source>
        <dbReference type="ARBA" id="ARBA00022801"/>
    </source>
</evidence>
<comment type="similarity">
    <text evidence="1 4">Belongs to the glycosyl hydrolase 30 family.</text>
</comment>
<sequence length="487" mass="52736">MRLLGAATLAGGQVAAAGRSSAAPAGRQGAATKETAWQVVTSAPGTERFMARPLGAFQPAGQPPETDIDVFVDTTRRFQEVFGFGGAMTDAVAEVHAALAPSAQQAFLAAYFDPRAGLGYSVLRTTIHSSDFGSRSYTYVRDGDTALASFSIAPDLKLRVPLLRAALAAGRAHGTDVRVFASPWSAPAWMKSNGSMLGGGTLLPAYRDTWARYVVKFVQAYEGAGVPLWGLSVQNEPMAKQTWESMVFTAEDETRYLADHLGPALRAAGLGSRKIIVWDHNRDLLPQRAAHILSDPKARPYVWGVGYHWYETWAGGEPMHANVAAVHEAWPDVNLLMTEGCIEKFDAARLQDWANGERYASQMIADLNAGACGWVDWNMLLDSRGGPNHKNNFCFAPLHASADGQLVFTPIYTAIGHFSRYIRPRAHRVSAATSRSTLAATAFRNADGTLAVVVMNRSDAPQRYRLFVDRKEAAVEIPARGLQTIVG</sequence>
<dbReference type="Pfam" id="PF17189">
    <property type="entry name" value="Glyco_hydro_30C"/>
    <property type="match status" value="1"/>
</dbReference>
<feature type="domain" description="Glycosyl hydrolase family 30 beta sandwich" evidence="6">
    <location>
        <begin position="426"/>
        <end position="485"/>
    </location>
</feature>
<keyword evidence="8" id="KW-1185">Reference proteome</keyword>
<dbReference type="EMBL" id="JAAQOM010000002">
    <property type="protein sequence ID" value="NIA52741.1"/>
    <property type="molecule type" value="Genomic_DNA"/>
</dbReference>
<dbReference type="InterPro" id="IPR033453">
    <property type="entry name" value="Glyco_hydro_30_TIM-barrel"/>
</dbReference>
<evidence type="ECO:0000256" key="2">
    <source>
        <dbReference type="ARBA" id="ARBA00022729"/>
    </source>
</evidence>
<evidence type="ECO:0000313" key="7">
    <source>
        <dbReference type="EMBL" id="NIA52741.1"/>
    </source>
</evidence>
<evidence type="ECO:0000313" key="8">
    <source>
        <dbReference type="Proteomes" id="UP000716322"/>
    </source>
</evidence>
<proteinExistence type="inferred from homology"/>
<dbReference type="InterPro" id="IPR017853">
    <property type="entry name" value="GH"/>
</dbReference>
<dbReference type="PRINTS" id="PR00843">
    <property type="entry name" value="GLHYDRLASE30"/>
</dbReference>
<dbReference type="SUPFAM" id="SSF51445">
    <property type="entry name" value="(Trans)glycosidases"/>
    <property type="match status" value="1"/>
</dbReference>
<dbReference type="GO" id="GO:0016787">
    <property type="term" value="F:hydrolase activity"/>
    <property type="evidence" value="ECO:0007669"/>
    <property type="project" value="UniProtKB-KW"/>
</dbReference>
<dbReference type="PANTHER" id="PTHR11069">
    <property type="entry name" value="GLUCOSYLCERAMIDASE"/>
    <property type="match status" value="1"/>
</dbReference>
<accession>A0ABX0P6B3</accession>
<dbReference type="InterPro" id="IPR001139">
    <property type="entry name" value="Glyco_hydro_30"/>
</dbReference>
<name>A0ABX0P6B3_9BURK</name>
<dbReference type="InterPro" id="IPR013780">
    <property type="entry name" value="Glyco_hydro_b"/>
</dbReference>
<dbReference type="Proteomes" id="UP000716322">
    <property type="component" value="Unassembled WGS sequence"/>
</dbReference>
<comment type="caution">
    <text evidence="7">The sequence shown here is derived from an EMBL/GenBank/DDBJ whole genome shotgun (WGS) entry which is preliminary data.</text>
</comment>
<keyword evidence="4" id="KW-0326">Glycosidase</keyword>
<dbReference type="PANTHER" id="PTHR11069:SF23">
    <property type="entry name" value="LYSOSOMAL ACID GLUCOSYLCERAMIDASE"/>
    <property type="match status" value="1"/>
</dbReference>
<gene>
    <name evidence="7" type="ORF">HAV22_03605</name>
</gene>